<dbReference type="PANTHER" id="PTHR42686">
    <property type="entry name" value="GH17980P-RELATED"/>
    <property type="match status" value="1"/>
</dbReference>
<dbReference type="PANTHER" id="PTHR42686:SF1">
    <property type="entry name" value="GH17980P-RELATED"/>
    <property type="match status" value="1"/>
</dbReference>
<dbReference type="FunFam" id="3.20.20.100:FF:000011">
    <property type="entry name" value="Aldo/keto reductase"/>
    <property type="match status" value="1"/>
</dbReference>
<dbReference type="SUPFAM" id="SSF51430">
    <property type="entry name" value="NAD(P)-linked oxidoreductase"/>
    <property type="match status" value="1"/>
</dbReference>
<dbReference type="Proteomes" id="UP000594262">
    <property type="component" value="Unplaced"/>
</dbReference>
<reference evidence="2" key="1">
    <citation type="submission" date="2021-01" db="UniProtKB">
        <authorList>
            <consortium name="EnsemblMetazoa"/>
        </authorList>
    </citation>
    <scope>IDENTIFICATION</scope>
</reference>
<dbReference type="AlphaFoldDB" id="A0A7M5UT84"/>
<dbReference type="RefSeq" id="XP_066911247.1">
    <property type="nucleotide sequence ID" value="XM_067055146.1"/>
</dbReference>
<dbReference type="GO" id="GO:0010349">
    <property type="term" value="F:L-galactose dehydrogenase activity"/>
    <property type="evidence" value="ECO:0007669"/>
    <property type="project" value="InterPro"/>
</dbReference>
<dbReference type="GO" id="GO:0005829">
    <property type="term" value="C:cytosol"/>
    <property type="evidence" value="ECO:0007669"/>
    <property type="project" value="TreeGrafter"/>
</dbReference>
<evidence type="ECO:0000313" key="3">
    <source>
        <dbReference type="Proteomes" id="UP000594262"/>
    </source>
</evidence>
<name>A0A7M5UT84_9CNID</name>
<dbReference type="InterPro" id="IPR036812">
    <property type="entry name" value="NAD(P)_OxRdtase_dom_sf"/>
</dbReference>
<sequence>MRFLGFCFDMGDPPSTFISGYRDESMCTKMKYNDLGKTGMKVSKLGLGCSAFGGVYGTVDEQECYDIIEYCLKNGINYIDTAPWYGNSEQVIGRGLTAKKIPRNTYYIATKVGRYPDGGVKDMFNFTKERVEKSIEESLKRLCVDYIDLVQVHDMEFAPSLDIIINETLPALNEAKKKGLIRHIGITGYPLDVLESVLKRSTVEIDTILSYCRYSMNDTSLLDYLPFFKSQGVGIINASPNSMGLLSSDGPPDWHPADDTIKNMCGQALQYAKSNSVPAAKLALDFSCSHPDVHTTLVSASRMDYMKSNLHVILNGVTDHEKKVQQEMRTKYFIPLKNHNWEGVEVAKYRAEIG</sequence>
<dbReference type="InterPro" id="IPR020471">
    <property type="entry name" value="AKR"/>
</dbReference>
<dbReference type="OrthoDB" id="48988at2759"/>
<keyword evidence="3" id="KW-1185">Reference proteome</keyword>
<dbReference type="EnsemblMetazoa" id="CLYHEMT005436.1">
    <property type="protein sequence ID" value="CLYHEMP005436.1"/>
    <property type="gene ID" value="CLYHEMG005436"/>
</dbReference>
<proteinExistence type="predicted"/>
<protein>
    <recommendedName>
        <fullName evidence="1">NADP-dependent oxidoreductase domain-containing protein</fullName>
    </recommendedName>
</protein>
<evidence type="ECO:0000313" key="2">
    <source>
        <dbReference type="EnsemblMetazoa" id="CLYHEMP005436.1"/>
    </source>
</evidence>
<dbReference type="InterPro" id="IPR044479">
    <property type="entry name" value="LGALDH-like"/>
</dbReference>
<dbReference type="Pfam" id="PF00248">
    <property type="entry name" value="Aldo_ket_red"/>
    <property type="match status" value="1"/>
</dbReference>
<dbReference type="Gene3D" id="3.20.20.100">
    <property type="entry name" value="NADP-dependent oxidoreductase domain"/>
    <property type="match status" value="1"/>
</dbReference>
<feature type="domain" description="NADP-dependent oxidoreductase" evidence="1">
    <location>
        <begin position="44"/>
        <end position="314"/>
    </location>
</feature>
<dbReference type="GeneID" id="136798516"/>
<accession>A0A7M5UT84</accession>
<dbReference type="CDD" id="cd19163">
    <property type="entry name" value="AKR_galDH"/>
    <property type="match status" value="1"/>
</dbReference>
<dbReference type="InterPro" id="IPR023210">
    <property type="entry name" value="NADP_OxRdtase_dom"/>
</dbReference>
<evidence type="ECO:0000259" key="1">
    <source>
        <dbReference type="Pfam" id="PF00248"/>
    </source>
</evidence>
<dbReference type="PRINTS" id="PR00069">
    <property type="entry name" value="ALDKETRDTASE"/>
</dbReference>
<organism evidence="2 3">
    <name type="scientific">Clytia hemisphaerica</name>
    <dbReference type="NCBI Taxonomy" id="252671"/>
    <lineage>
        <taxon>Eukaryota</taxon>
        <taxon>Metazoa</taxon>
        <taxon>Cnidaria</taxon>
        <taxon>Hydrozoa</taxon>
        <taxon>Hydroidolina</taxon>
        <taxon>Leptothecata</taxon>
        <taxon>Obeliida</taxon>
        <taxon>Clytiidae</taxon>
        <taxon>Clytia</taxon>
    </lineage>
</organism>